<evidence type="ECO:0000313" key="2">
    <source>
        <dbReference type="EMBL" id="OAF67387.1"/>
    </source>
</evidence>
<feature type="compositionally biased region" description="Low complexity" evidence="1">
    <location>
        <begin position="35"/>
        <end position="44"/>
    </location>
</feature>
<protein>
    <submittedName>
        <fullName evidence="2">Uncharacterized protein</fullName>
    </submittedName>
</protein>
<proteinExistence type="predicted"/>
<reference evidence="2 3" key="1">
    <citation type="submission" date="2016-04" db="EMBL/GenBank/DDBJ databases">
        <title>The genome of Intoshia linei affirms orthonectids as highly simplified spiralians.</title>
        <authorList>
            <person name="Mikhailov K.V."/>
            <person name="Slusarev G.S."/>
            <person name="Nikitin M.A."/>
            <person name="Logacheva M.D."/>
            <person name="Penin A."/>
            <person name="Aleoshin V."/>
            <person name="Panchin Y.V."/>
        </authorList>
    </citation>
    <scope>NUCLEOTIDE SEQUENCE [LARGE SCALE GENOMIC DNA]</scope>
    <source>
        <strain evidence="2">Intl2013</strain>
        <tissue evidence="2">Whole animal</tissue>
    </source>
</reference>
<gene>
    <name evidence="2" type="ORF">A3Q56_04906</name>
</gene>
<name>A0A177AZC3_9BILA</name>
<dbReference type="Proteomes" id="UP000078046">
    <property type="component" value="Unassembled WGS sequence"/>
</dbReference>
<comment type="caution">
    <text evidence="2">The sequence shown here is derived from an EMBL/GenBank/DDBJ whole genome shotgun (WGS) entry which is preliminary data.</text>
</comment>
<feature type="compositionally biased region" description="Basic residues" evidence="1">
    <location>
        <begin position="16"/>
        <end position="31"/>
    </location>
</feature>
<evidence type="ECO:0000256" key="1">
    <source>
        <dbReference type="SAM" id="MobiDB-lite"/>
    </source>
</evidence>
<organism evidence="2 3">
    <name type="scientific">Intoshia linei</name>
    <dbReference type="NCBI Taxonomy" id="1819745"/>
    <lineage>
        <taxon>Eukaryota</taxon>
        <taxon>Metazoa</taxon>
        <taxon>Spiralia</taxon>
        <taxon>Lophotrochozoa</taxon>
        <taxon>Mesozoa</taxon>
        <taxon>Orthonectida</taxon>
        <taxon>Rhopaluridae</taxon>
        <taxon>Intoshia</taxon>
    </lineage>
</organism>
<dbReference type="AlphaFoldDB" id="A0A177AZC3"/>
<dbReference type="EMBL" id="LWCA01000674">
    <property type="protein sequence ID" value="OAF67387.1"/>
    <property type="molecule type" value="Genomic_DNA"/>
</dbReference>
<evidence type="ECO:0000313" key="3">
    <source>
        <dbReference type="Proteomes" id="UP000078046"/>
    </source>
</evidence>
<keyword evidence="3" id="KW-1185">Reference proteome</keyword>
<sequence length="44" mass="5524">MNKSKYPKWMNEGKIRKIKKERKRLGKKLKKQEKNLLNRQKIKR</sequence>
<accession>A0A177AZC3</accession>
<feature type="region of interest" description="Disordered" evidence="1">
    <location>
        <begin position="1"/>
        <end position="44"/>
    </location>
</feature>